<evidence type="ECO:0000313" key="10">
    <source>
        <dbReference type="EMBL" id="MDR6509935.1"/>
    </source>
</evidence>
<organism evidence="10 11">
    <name type="scientific">Novosphingobium capsulatum</name>
    <dbReference type="NCBI Taxonomy" id="13688"/>
    <lineage>
        <taxon>Bacteria</taxon>
        <taxon>Pseudomonadati</taxon>
        <taxon>Pseudomonadota</taxon>
        <taxon>Alphaproteobacteria</taxon>
        <taxon>Sphingomonadales</taxon>
        <taxon>Sphingomonadaceae</taxon>
        <taxon>Novosphingobium</taxon>
    </lineage>
</organism>
<dbReference type="Proteomes" id="UP001184150">
    <property type="component" value="Unassembled WGS sequence"/>
</dbReference>
<dbReference type="Pfam" id="PF00989">
    <property type="entry name" value="PAS"/>
    <property type="match status" value="1"/>
</dbReference>
<dbReference type="InterPro" id="IPR013767">
    <property type="entry name" value="PAS_fold"/>
</dbReference>
<dbReference type="CDD" id="cd00082">
    <property type="entry name" value="HisKA"/>
    <property type="match status" value="1"/>
</dbReference>
<keyword evidence="4 10" id="KW-0808">Transferase</keyword>
<keyword evidence="8" id="KW-0902">Two-component regulatory system</keyword>
<evidence type="ECO:0000256" key="2">
    <source>
        <dbReference type="ARBA" id="ARBA00012438"/>
    </source>
</evidence>
<evidence type="ECO:0000313" key="11">
    <source>
        <dbReference type="Proteomes" id="UP001184150"/>
    </source>
</evidence>
<keyword evidence="3" id="KW-0597">Phosphoprotein</keyword>
<dbReference type="PANTHER" id="PTHR43065:SF10">
    <property type="entry name" value="PEROXIDE STRESS-ACTIVATED HISTIDINE KINASE MAK3"/>
    <property type="match status" value="1"/>
</dbReference>
<dbReference type="InterPro" id="IPR000014">
    <property type="entry name" value="PAS"/>
</dbReference>
<keyword evidence="6 10" id="KW-0418">Kinase</keyword>
<evidence type="ECO:0000256" key="8">
    <source>
        <dbReference type="ARBA" id="ARBA00023012"/>
    </source>
</evidence>
<dbReference type="SMART" id="SM00387">
    <property type="entry name" value="HATPase_c"/>
    <property type="match status" value="1"/>
</dbReference>
<dbReference type="InterPro" id="IPR004358">
    <property type="entry name" value="Sig_transdc_His_kin-like_C"/>
</dbReference>
<evidence type="ECO:0000259" key="9">
    <source>
        <dbReference type="PROSITE" id="PS50109"/>
    </source>
</evidence>
<dbReference type="PROSITE" id="PS50109">
    <property type="entry name" value="HIS_KIN"/>
    <property type="match status" value="1"/>
</dbReference>
<evidence type="ECO:0000256" key="6">
    <source>
        <dbReference type="ARBA" id="ARBA00022777"/>
    </source>
</evidence>
<dbReference type="SUPFAM" id="SSF55785">
    <property type="entry name" value="PYP-like sensor domain (PAS domain)"/>
    <property type="match status" value="1"/>
</dbReference>
<dbReference type="InterPro" id="IPR003661">
    <property type="entry name" value="HisK_dim/P_dom"/>
</dbReference>
<keyword evidence="11" id="KW-1185">Reference proteome</keyword>
<dbReference type="InterPro" id="IPR036097">
    <property type="entry name" value="HisK_dim/P_sf"/>
</dbReference>
<evidence type="ECO:0000256" key="7">
    <source>
        <dbReference type="ARBA" id="ARBA00022840"/>
    </source>
</evidence>
<dbReference type="SUPFAM" id="SSF55874">
    <property type="entry name" value="ATPase domain of HSP90 chaperone/DNA topoisomerase II/histidine kinase"/>
    <property type="match status" value="1"/>
</dbReference>
<dbReference type="PANTHER" id="PTHR43065">
    <property type="entry name" value="SENSOR HISTIDINE KINASE"/>
    <property type="match status" value="1"/>
</dbReference>
<dbReference type="Pfam" id="PF00512">
    <property type="entry name" value="HisKA"/>
    <property type="match status" value="1"/>
</dbReference>
<dbReference type="InterPro" id="IPR035965">
    <property type="entry name" value="PAS-like_dom_sf"/>
</dbReference>
<keyword evidence="7" id="KW-0067">ATP-binding</keyword>
<keyword evidence="5" id="KW-0547">Nucleotide-binding</keyword>
<dbReference type="EMBL" id="JAVDRD010000001">
    <property type="protein sequence ID" value="MDR6509935.1"/>
    <property type="molecule type" value="Genomic_DNA"/>
</dbReference>
<dbReference type="EC" id="2.7.13.3" evidence="2"/>
<sequence>MTQGLDRARAEHLVRPDPKRMIASFPLAVLLLAPDMTISAVNPAAEQLLSQGARRLVGKALIDVLAFEEPLILHRLADAETHLVARRVRVGLPGRSTRALDVMTAPVQHHPGWQMLVLHEMSGVEGLSDDVPGAGAGETGALRAPEVLAHEIKNPLAGIRGAAQLLDRKLGEADRALTGLITAEVDRIAKLIDHMQSLSRRIREPAVPCNLHEAVRRAQAVIAASDPGGVVVREEFDPSLPPVTANPDALVQILLNLMTNAHEACEGQDNRRIVVRTRFASGIQVHSRAGKPLRLPIEVRVSDNGPGIDPALRDHIFEPFVTAKKNGQGLGLALVQKLVREMNGRITHDRDEVGGWTHFRLHLPVAGTVQND</sequence>
<dbReference type="PRINTS" id="PR00344">
    <property type="entry name" value="BCTRLSENSOR"/>
</dbReference>
<proteinExistence type="predicted"/>
<name>A0ABU1MHZ6_9SPHN</name>
<dbReference type="SMART" id="SM00388">
    <property type="entry name" value="HisKA"/>
    <property type="match status" value="1"/>
</dbReference>
<dbReference type="RefSeq" id="WP_309804448.1">
    <property type="nucleotide sequence ID" value="NZ_JAVDRD010000001.1"/>
</dbReference>
<evidence type="ECO:0000256" key="4">
    <source>
        <dbReference type="ARBA" id="ARBA00022679"/>
    </source>
</evidence>
<protein>
    <recommendedName>
        <fullName evidence="2">histidine kinase</fullName>
        <ecNumber evidence="2">2.7.13.3</ecNumber>
    </recommendedName>
</protein>
<reference evidence="10 11" key="1">
    <citation type="submission" date="2023-07" db="EMBL/GenBank/DDBJ databases">
        <title>Sorghum-associated microbial communities from plants grown in Nebraska, USA.</title>
        <authorList>
            <person name="Schachtman D."/>
        </authorList>
    </citation>
    <scope>NUCLEOTIDE SEQUENCE [LARGE SCALE GENOMIC DNA]</scope>
    <source>
        <strain evidence="10 11">DS1027</strain>
    </source>
</reference>
<comment type="catalytic activity">
    <reaction evidence="1">
        <text>ATP + protein L-histidine = ADP + protein N-phospho-L-histidine.</text>
        <dbReference type="EC" id="2.7.13.3"/>
    </reaction>
</comment>
<evidence type="ECO:0000256" key="3">
    <source>
        <dbReference type="ARBA" id="ARBA00022553"/>
    </source>
</evidence>
<dbReference type="InterPro" id="IPR003594">
    <property type="entry name" value="HATPase_dom"/>
</dbReference>
<dbReference type="InterPro" id="IPR005467">
    <property type="entry name" value="His_kinase_dom"/>
</dbReference>
<dbReference type="InterPro" id="IPR036890">
    <property type="entry name" value="HATPase_C_sf"/>
</dbReference>
<dbReference type="SMART" id="SM00091">
    <property type="entry name" value="PAS"/>
    <property type="match status" value="1"/>
</dbReference>
<dbReference type="Gene3D" id="1.10.287.130">
    <property type="match status" value="1"/>
</dbReference>
<accession>A0ABU1MHZ6</accession>
<evidence type="ECO:0000256" key="1">
    <source>
        <dbReference type="ARBA" id="ARBA00000085"/>
    </source>
</evidence>
<evidence type="ECO:0000256" key="5">
    <source>
        <dbReference type="ARBA" id="ARBA00022741"/>
    </source>
</evidence>
<dbReference type="Pfam" id="PF02518">
    <property type="entry name" value="HATPase_c"/>
    <property type="match status" value="1"/>
</dbReference>
<gene>
    <name evidence="10" type="ORF">J2792_000775</name>
</gene>
<dbReference type="Gene3D" id="3.30.450.20">
    <property type="entry name" value="PAS domain"/>
    <property type="match status" value="1"/>
</dbReference>
<feature type="domain" description="Histidine kinase" evidence="9">
    <location>
        <begin position="147"/>
        <end position="367"/>
    </location>
</feature>
<dbReference type="SUPFAM" id="SSF47384">
    <property type="entry name" value="Homodimeric domain of signal transducing histidine kinase"/>
    <property type="match status" value="1"/>
</dbReference>
<dbReference type="GO" id="GO:0004673">
    <property type="term" value="F:protein histidine kinase activity"/>
    <property type="evidence" value="ECO:0007669"/>
    <property type="project" value="UniProtKB-EC"/>
</dbReference>
<dbReference type="Gene3D" id="3.30.565.10">
    <property type="entry name" value="Histidine kinase-like ATPase, C-terminal domain"/>
    <property type="match status" value="1"/>
</dbReference>
<comment type="caution">
    <text evidence="10">The sequence shown here is derived from an EMBL/GenBank/DDBJ whole genome shotgun (WGS) entry which is preliminary data.</text>
</comment>
<dbReference type="CDD" id="cd00130">
    <property type="entry name" value="PAS"/>
    <property type="match status" value="1"/>
</dbReference>